<name>A0ABP6XBC8_9ACTN</name>
<accession>A0ABP6XBC8</accession>
<gene>
    <name evidence="2" type="ORF">GCM10022235_36230</name>
</gene>
<feature type="transmembrane region" description="Helical" evidence="1">
    <location>
        <begin position="7"/>
        <end position="33"/>
    </location>
</feature>
<keyword evidence="1" id="KW-0472">Membrane</keyword>
<evidence type="ECO:0000313" key="2">
    <source>
        <dbReference type="EMBL" id="GAA3564502.1"/>
    </source>
</evidence>
<dbReference type="EMBL" id="BAABAA010000004">
    <property type="protein sequence ID" value="GAA3564502.1"/>
    <property type="molecule type" value="Genomic_DNA"/>
</dbReference>
<keyword evidence="1" id="KW-0812">Transmembrane</keyword>
<protein>
    <submittedName>
        <fullName evidence="2">Uncharacterized protein</fullName>
    </submittedName>
</protein>
<dbReference type="RefSeq" id="WP_344841883.1">
    <property type="nucleotide sequence ID" value="NZ_BAABAA010000004.1"/>
</dbReference>
<keyword evidence="3" id="KW-1185">Reference proteome</keyword>
<comment type="caution">
    <text evidence="2">The sequence shown here is derived from an EMBL/GenBank/DDBJ whole genome shotgun (WGS) entry which is preliminary data.</text>
</comment>
<reference evidence="3" key="1">
    <citation type="journal article" date="2019" name="Int. J. Syst. Evol. Microbiol.">
        <title>The Global Catalogue of Microorganisms (GCM) 10K type strain sequencing project: providing services to taxonomists for standard genome sequencing and annotation.</title>
        <authorList>
            <consortium name="The Broad Institute Genomics Platform"/>
            <consortium name="The Broad Institute Genome Sequencing Center for Infectious Disease"/>
            <person name="Wu L."/>
            <person name="Ma J."/>
        </authorList>
    </citation>
    <scope>NUCLEOTIDE SEQUENCE [LARGE SCALE GENOMIC DNA]</scope>
    <source>
        <strain evidence="3">JCM 16928</strain>
    </source>
</reference>
<proteinExistence type="predicted"/>
<feature type="transmembrane region" description="Helical" evidence="1">
    <location>
        <begin position="39"/>
        <end position="60"/>
    </location>
</feature>
<organism evidence="2 3">
    <name type="scientific">Kribbella ginsengisoli</name>
    <dbReference type="NCBI Taxonomy" id="363865"/>
    <lineage>
        <taxon>Bacteria</taxon>
        <taxon>Bacillati</taxon>
        <taxon>Actinomycetota</taxon>
        <taxon>Actinomycetes</taxon>
        <taxon>Propionibacteriales</taxon>
        <taxon>Kribbellaceae</taxon>
        <taxon>Kribbella</taxon>
    </lineage>
</organism>
<dbReference type="Proteomes" id="UP001501222">
    <property type="component" value="Unassembled WGS sequence"/>
</dbReference>
<sequence>MTDSGQLWLWIALSAMAAMLIATIAGVLAWLGGASVPDAIARGGVAFVGALTLFLLIIALTKR</sequence>
<evidence type="ECO:0000313" key="3">
    <source>
        <dbReference type="Proteomes" id="UP001501222"/>
    </source>
</evidence>
<keyword evidence="1" id="KW-1133">Transmembrane helix</keyword>
<evidence type="ECO:0000256" key="1">
    <source>
        <dbReference type="SAM" id="Phobius"/>
    </source>
</evidence>